<dbReference type="AlphaFoldDB" id="I0WFP6"/>
<dbReference type="SUPFAM" id="SSF52788">
    <property type="entry name" value="Phosphotyrosine protein phosphatases I"/>
    <property type="match status" value="1"/>
</dbReference>
<dbReference type="PATRIC" id="fig|946077.3.peg.1331"/>
<dbReference type="PANTHER" id="PTHR11717:SF7">
    <property type="entry name" value="LOW MOLECULAR WEIGHT PHOSPHOTYROSINE PROTEIN PHOSPHATASE"/>
    <property type="match status" value="1"/>
</dbReference>
<dbReference type="EC" id="3.1.3.48" evidence="2"/>
<protein>
    <recommendedName>
        <fullName evidence="2">protein-tyrosine-phosphatase</fullName>
        <ecNumber evidence="2">3.1.3.48</ecNumber>
    </recommendedName>
</protein>
<evidence type="ECO:0000313" key="8">
    <source>
        <dbReference type="Proteomes" id="UP000005938"/>
    </source>
</evidence>
<dbReference type="RefSeq" id="WP_008238694.1">
    <property type="nucleotide sequence ID" value="NZ_AJJU01000006.1"/>
</dbReference>
<name>I0WFP6_9FLAO</name>
<reference evidence="7 8" key="1">
    <citation type="journal article" date="2012" name="J. Bacteriol.">
        <title>Genome Sequence of the Halotolerant Bacterium Imtechella halotolerans K1T.</title>
        <authorList>
            <person name="Kumar S."/>
            <person name="Vikram S."/>
            <person name="Subramanian S."/>
            <person name="Raghava G.P."/>
            <person name="Pinnaka A.K."/>
        </authorList>
    </citation>
    <scope>NUCLEOTIDE SEQUENCE [LARGE SCALE GENOMIC DNA]</scope>
    <source>
        <strain evidence="7 8">K1</strain>
    </source>
</reference>
<dbReference type="CDD" id="cd16343">
    <property type="entry name" value="LMWPTP"/>
    <property type="match status" value="1"/>
</dbReference>
<dbReference type="Pfam" id="PF01451">
    <property type="entry name" value="LMWPc"/>
    <property type="match status" value="1"/>
</dbReference>
<organism evidence="7 8">
    <name type="scientific">Imtechella halotolerans K1</name>
    <dbReference type="NCBI Taxonomy" id="946077"/>
    <lineage>
        <taxon>Bacteria</taxon>
        <taxon>Pseudomonadati</taxon>
        <taxon>Bacteroidota</taxon>
        <taxon>Flavobacteriia</taxon>
        <taxon>Flavobacteriales</taxon>
        <taxon>Flavobacteriaceae</taxon>
        <taxon>Imtechella</taxon>
    </lineage>
</organism>
<keyword evidence="4" id="KW-0904">Protein phosphatase</keyword>
<dbReference type="GO" id="GO:0004725">
    <property type="term" value="F:protein tyrosine phosphatase activity"/>
    <property type="evidence" value="ECO:0007669"/>
    <property type="project" value="UniProtKB-EC"/>
</dbReference>
<dbReference type="PANTHER" id="PTHR11717">
    <property type="entry name" value="LOW MOLECULAR WEIGHT PROTEIN TYROSINE PHOSPHATASE"/>
    <property type="match status" value="1"/>
</dbReference>
<gene>
    <name evidence="7" type="ORF">W5A_06570</name>
</gene>
<evidence type="ECO:0000256" key="5">
    <source>
        <dbReference type="PIRSR" id="PIRSR617867-1"/>
    </source>
</evidence>
<keyword evidence="3" id="KW-0378">Hydrolase</keyword>
<dbReference type="Proteomes" id="UP000005938">
    <property type="component" value="Unassembled WGS sequence"/>
</dbReference>
<proteinExistence type="inferred from homology"/>
<dbReference type="SMART" id="SM00226">
    <property type="entry name" value="LMWPc"/>
    <property type="match status" value="1"/>
</dbReference>
<dbReference type="InterPro" id="IPR036196">
    <property type="entry name" value="Ptyr_pPase_sf"/>
</dbReference>
<evidence type="ECO:0000313" key="7">
    <source>
        <dbReference type="EMBL" id="EID75212.1"/>
    </source>
</evidence>
<dbReference type="PRINTS" id="PR00719">
    <property type="entry name" value="LMWPTPASE"/>
</dbReference>
<dbReference type="OrthoDB" id="9784339at2"/>
<sequence>MAKVKILMVCLGNICRSPLAEGILQSKLSPENFTVDSAGTASYHIGKLPDPRSIAVAKKNNIDITHQRCRQFTKNDFDVFDYIYAMDVSNYKNIIRLAESEDQKAKVRLILNEVDTLSNSEVPDPYYGGDDGFDTVFTMLDMACTTIADKLQQESH</sequence>
<feature type="active site" description="Proton donor" evidence="5">
    <location>
        <position position="124"/>
    </location>
</feature>
<evidence type="ECO:0000256" key="3">
    <source>
        <dbReference type="ARBA" id="ARBA00022801"/>
    </source>
</evidence>
<evidence type="ECO:0000256" key="1">
    <source>
        <dbReference type="ARBA" id="ARBA00011063"/>
    </source>
</evidence>
<evidence type="ECO:0000256" key="2">
    <source>
        <dbReference type="ARBA" id="ARBA00013064"/>
    </source>
</evidence>
<accession>I0WFP6</accession>
<dbReference type="STRING" id="946077.W5A_06570"/>
<comment type="similarity">
    <text evidence="1">Belongs to the low molecular weight phosphotyrosine protein phosphatase family.</text>
</comment>
<dbReference type="InterPro" id="IPR050438">
    <property type="entry name" value="LMW_PTPase"/>
</dbReference>
<dbReference type="InterPro" id="IPR023485">
    <property type="entry name" value="Ptyr_pPase"/>
</dbReference>
<dbReference type="eggNOG" id="COG0394">
    <property type="taxonomic scope" value="Bacteria"/>
</dbReference>
<evidence type="ECO:0000259" key="6">
    <source>
        <dbReference type="SMART" id="SM00226"/>
    </source>
</evidence>
<dbReference type="InterPro" id="IPR017867">
    <property type="entry name" value="Tyr_phospatase_low_mol_wt"/>
</dbReference>
<feature type="active site" description="Nucleophile" evidence="5">
    <location>
        <position position="10"/>
    </location>
</feature>
<keyword evidence="8" id="KW-1185">Reference proteome</keyword>
<feature type="domain" description="Phosphotyrosine protein phosphatase I" evidence="6">
    <location>
        <begin position="4"/>
        <end position="150"/>
    </location>
</feature>
<dbReference type="Gene3D" id="3.40.50.2300">
    <property type="match status" value="1"/>
</dbReference>
<comment type="caution">
    <text evidence="7">The sequence shown here is derived from an EMBL/GenBank/DDBJ whole genome shotgun (WGS) entry which is preliminary data.</text>
</comment>
<evidence type="ECO:0000256" key="4">
    <source>
        <dbReference type="ARBA" id="ARBA00022912"/>
    </source>
</evidence>
<dbReference type="EMBL" id="AJJU01000006">
    <property type="protein sequence ID" value="EID75212.1"/>
    <property type="molecule type" value="Genomic_DNA"/>
</dbReference>
<feature type="active site" evidence="5">
    <location>
        <position position="16"/>
    </location>
</feature>